<dbReference type="STRING" id="1122198.SAMN02745729_11636"/>
<evidence type="ECO:0000313" key="2">
    <source>
        <dbReference type="EMBL" id="SEB08531.1"/>
    </source>
</evidence>
<feature type="transmembrane region" description="Helical" evidence="1">
    <location>
        <begin position="37"/>
        <end position="57"/>
    </location>
</feature>
<evidence type="ECO:0000256" key="1">
    <source>
        <dbReference type="SAM" id="Phobius"/>
    </source>
</evidence>
<dbReference type="EMBL" id="FNRJ01000016">
    <property type="protein sequence ID" value="SEB08531.1"/>
    <property type="molecule type" value="Genomic_DNA"/>
</dbReference>
<dbReference type="RefSeq" id="WP_091827583.1">
    <property type="nucleotide sequence ID" value="NZ_FNRJ01000016.1"/>
</dbReference>
<accession>A0A1H4GGY1</accession>
<protein>
    <recommendedName>
        <fullName evidence="4">GGDEF domain-containing protein, diguanylate cyclase (C-di-GMP synthetase) or its enzymatically inactive variants</fullName>
    </recommendedName>
</protein>
<keyword evidence="1" id="KW-1133">Transmembrane helix</keyword>
<feature type="transmembrane region" description="Helical" evidence="1">
    <location>
        <begin position="12"/>
        <end position="31"/>
    </location>
</feature>
<keyword evidence="1" id="KW-0812">Transmembrane</keyword>
<sequence>MDSMFVQQLRRSRHLVVLLLLLNMLTLALLAGGEYGAGVVALQIVLLIGTAALLFMLRNRSMTAAVTYAQEPVLALDPNTGIATENWFRHMLALECRRAVREFAPLTVMRISLGEHTKRKHLLEVIRVLSEELSRPGDLIGWETNSDLGAVLPCTNEHAEQLTERCYRYIRENSSNPDLPVWLVAQTYQPRGDLNLSKVSQHLEQKMQEARQDAPGVFYAAEAATDPATPSMTYTDG</sequence>
<name>A0A1H4GGY1_9GAMM</name>
<keyword evidence="1" id="KW-0472">Membrane</keyword>
<dbReference type="Proteomes" id="UP000242469">
    <property type="component" value="Unassembled WGS sequence"/>
</dbReference>
<evidence type="ECO:0008006" key="4">
    <source>
        <dbReference type="Google" id="ProtNLM"/>
    </source>
</evidence>
<proteinExistence type="predicted"/>
<evidence type="ECO:0000313" key="3">
    <source>
        <dbReference type="Proteomes" id="UP000242469"/>
    </source>
</evidence>
<gene>
    <name evidence="2" type="ORF">SAMN02745729_11636</name>
</gene>
<dbReference type="OrthoDB" id="420409at2"/>
<reference evidence="3" key="1">
    <citation type="submission" date="2016-10" db="EMBL/GenBank/DDBJ databases">
        <authorList>
            <person name="Varghese N."/>
            <person name="Submissions S."/>
        </authorList>
    </citation>
    <scope>NUCLEOTIDE SEQUENCE [LARGE SCALE GENOMIC DNA]</scope>
    <source>
        <strain evidence="3">DSM 11526</strain>
    </source>
</reference>
<dbReference type="AlphaFoldDB" id="A0A1H4GGY1"/>
<organism evidence="2 3">
    <name type="scientific">Marinobacterium iners DSM 11526</name>
    <dbReference type="NCBI Taxonomy" id="1122198"/>
    <lineage>
        <taxon>Bacteria</taxon>
        <taxon>Pseudomonadati</taxon>
        <taxon>Pseudomonadota</taxon>
        <taxon>Gammaproteobacteria</taxon>
        <taxon>Oceanospirillales</taxon>
        <taxon>Oceanospirillaceae</taxon>
        <taxon>Marinobacterium</taxon>
    </lineage>
</organism>
<keyword evidence="3" id="KW-1185">Reference proteome</keyword>